<keyword evidence="2" id="KW-0812">Transmembrane</keyword>
<organism evidence="4 5">
    <name type="scientific">Halobaculum magnesiiphilum</name>
    <dbReference type="NCBI Taxonomy" id="1017351"/>
    <lineage>
        <taxon>Archaea</taxon>
        <taxon>Methanobacteriati</taxon>
        <taxon>Methanobacteriota</taxon>
        <taxon>Stenosarchaea group</taxon>
        <taxon>Halobacteria</taxon>
        <taxon>Halobacteriales</taxon>
        <taxon>Haloferacaceae</taxon>
        <taxon>Halobaculum</taxon>
    </lineage>
</organism>
<protein>
    <recommendedName>
        <fullName evidence="3">DUF7344 domain-containing protein</fullName>
    </recommendedName>
</protein>
<feature type="domain" description="DUF7344" evidence="3">
    <location>
        <begin position="53"/>
        <end position="132"/>
    </location>
</feature>
<sequence>MVNTTHATTTTEEPTMTAESTTQPEIESEHEIDGEDDTERETEPDPLPLDLTFEILKNQRRRLVLSHLRSVDGESTIGELAEHIAAIENDCDVQALGAQQRKRVYIGLYQCHLPKMDDAGVIDFNQSRGRVELEPEAGPLYEYLVDEGDEDEESESESVDPRPYGAATVGVGALFGVAQFMGHHLLASALMFGFLTAVLYLGRRSLTSE</sequence>
<dbReference type="KEGG" id="hmp:K6T50_17190"/>
<name>A0A8T8WJ22_9EURY</name>
<dbReference type="GeneID" id="67179914"/>
<keyword evidence="2" id="KW-1133">Transmembrane helix</keyword>
<keyword evidence="5" id="KW-1185">Reference proteome</keyword>
<dbReference type="Proteomes" id="UP000826254">
    <property type="component" value="Plasmid unnamed2"/>
</dbReference>
<evidence type="ECO:0000313" key="4">
    <source>
        <dbReference type="EMBL" id="QZP39713.1"/>
    </source>
</evidence>
<evidence type="ECO:0000259" key="3">
    <source>
        <dbReference type="Pfam" id="PF24035"/>
    </source>
</evidence>
<accession>A0A8T8WJ22</accession>
<feature type="region of interest" description="Disordered" evidence="1">
    <location>
        <begin position="1"/>
        <end position="48"/>
    </location>
</feature>
<feature type="compositionally biased region" description="Acidic residues" evidence="1">
    <location>
        <begin position="26"/>
        <end position="44"/>
    </location>
</feature>
<reference evidence="4 5" key="1">
    <citation type="journal article" date="2021" name="Int. J. Syst. Evol. Microbiol.">
        <title>Halobaculum halophilum sp. nov. and Halobaculum salinum sp. nov., isolated from salt lake and saline soil.</title>
        <authorList>
            <person name="Cui H.L."/>
            <person name="Shi X.W."/>
            <person name="Yin X.M."/>
            <person name="Yang X.Y."/>
            <person name="Hou J."/>
            <person name="Zhu L."/>
        </authorList>
    </citation>
    <scope>NUCLEOTIDE SEQUENCE [LARGE SCALE GENOMIC DNA]</scope>
    <source>
        <strain evidence="4 5">NBRC 109044</strain>
    </source>
</reference>
<dbReference type="AlphaFoldDB" id="A0A8T8WJ22"/>
<dbReference type="RefSeq" id="WP_222609462.1">
    <property type="nucleotide sequence ID" value="NZ_CP081960.1"/>
</dbReference>
<gene>
    <name evidence="4" type="ORF">K6T50_17190</name>
</gene>
<feature type="transmembrane region" description="Helical" evidence="2">
    <location>
        <begin position="185"/>
        <end position="202"/>
    </location>
</feature>
<dbReference type="InterPro" id="IPR055768">
    <property type="entry name" value="DUF7344"/>
</dbReference>
<keyword evidence="2" id="KW-0472">Membrane</keyword>
<dbReference type="EMBL" id="CP081960">
    <property type="protein sequence ID" value="QZP39713.1"/>
    <property type="molecule type" value="Genomic_DNA"/>
</dbReference>
<proteinExistence type="predicted"/>
<evidence type="ECO:0000256" key="1">
    <source>
        <dbReference type="SAM" id="MobiDB-lite"/>
    </source>
</evidence>
<evidence type="ECO:0000313" key="5">
    <source>
        <dbReference type="Proteomes" id="UP000826254"/>
    </source>
</evidence>
<geneLocation type="plasmid" evidence="4 5">
    <name>unnamed2</name>
</geneLocation>
<keyword evidence="4" id="KW-0614">Plasmid</keyword>
<evidence type="ECO:0000256" key="2">
    <source>
        <dbReference type="SAM" id="Phobius"/>
    </source>
</evidence>
<dbReference type="Pfam" id="PF24035">
    <property type="entry name" value="DUF7344"/>
    <property type="match status" value="1"/>
</dbReference>
<feature type="compositionally biased region" description="Low complexity" evidence="1">
    <location>
        <begin position="1"/>
        <end position="22"/>
    </location>
</feature>